<dbReference type="GO" id="GO:0005739">
    <property type="term" value="C:mitochondrion"/>
    <property type="evidence" value="ECO:0007669"/>
    <property type="project" value="UniProtKB-SubCell"/>
</dbReference>
<keyword evidence="4" id="KW-1185">Reference proteome</keyword>
<evidence type="ECO:0000313" key="6">
    <source>
        <dbReference type="RefSeq" id="XP_020654588.2"/>
    </source>
</evidence>
<evidence type="ECO:0000313" key="4">
    <source>
        <dbReference type="Proteomes" id="UP001652642"/>
    </source>
</evidence>
<dbReference type="CTD" id="51204"/>
<evidence type="ECO:0000259" key="3">
    <source>
        <dbReference type="Pfam" id="PF20772"/>
    </source>
</evidence>
<sequence>MSVGSILQRVNGLFRPHMLTFLHYPSHTIHASCAALAGHNKWSKVKHVKGPKDVARSQIFHKLSMLIRIAVKEGGSTNPELNRSLANVIEQCRNVSMPKASIEAAINKGDKIKTSSLLYEVRGPGGYTMLIEVLTDNSKRMSSEIRHIMNVHGGLIAEGGRHNFERKGIVTVSDKDQSGSPITLDKALELAIEVGAEDVQEEEEEENEKMMLKFICAVPSLHQVREKLKSLGLCLLSSGLGYIPVTTVELSDEDMEQASQMLQALKDNEDVVQVYDNIA</sequence>
<dbReference type="HAMAP" id="MF_00693">
    <property type="entry name" value="Transcrip_reg_TACO1"/>
    <property type="match status" value="1"/>
</dbReference>
<dbReference type="PANTHER" id="PTHR12532:SF0">
    <property type="entry name" value="TRANSLATIONAL ACTIVATOR OF CYTOCHROME C OXIDASE 1"/>
    <property type="match status" value="1"/>
</dbReference>
<evidence type="ECO:0000313" key="7">
    <source>
        <dbReference type="RefSeq" id="XP_020654589.2"/>
    </source>
</evidence>
<name>A0A6J0U5W1_9SAUR</name>
<accession>A0A6J0U5W1</accession>
<dbReference type="Gene3D" id="3.30.70.980">
    <property type="match status" value="2"/>
</dbReference>
<comment type="similarity">
    <text evidence="1">Belongs to the TACO1 family.</text>
</comment>
<dbReference type="InterPro" id="IPR049083">
    <property type="entry name" value="TACO1_YebC_N"/>
</dbReference>
<dbReference type="InterPro" id="IPR002876">
    <property type="entry name" value="Transcrip_reg_TACO1-like"/>
</dbReference>
<protein>
    <submittedName>
        <fullName evidence="5 6">Translational activator of cytochrome c oxidase 1</fullName>
    </submittedName>
</protein>
<feature type="domain" description="TACO1/YebC-like second and third" evidence="2">
    <location>
        <begin position="116"/>
        <end position="278"/>
    </location>
</feature>
<dbReference type="Proteomes" id="UP001652642">
    <property type="component" value="Chromosome 6"/>
</dbReference>
<dbReference type="Pfam" id="PF01709">
    <property type="entry name" value="Transcrip_reg"/>
    <property type="match status" value="1"/>
</dbReference>
<dbReference type="KEGG" id="pvt:110081852"/>
<dbReference type="InterPro" id="IPR017856">
    <property type="entry name" value="Integrase-like_N"/>
</dbReference>
<reference evidence="5 6" key="1">
    <citation type="submission" date="2025-05" db="UniProtKB">
        <authorList>
            <consortium name="RefSeq"/>
        </authorList>
    </citation>
    <scope>IDENTIFICATION</scope>
</reference>
<evidence type="ECO:0000313" key="5">
    <source>
        <dbReference type="RefSeq" id="XP_020654585.2"/>
    </source>
</evidence>
<evidence type="ECO:0000256" key="1">
    <source>
        <dbReference type="ARBA" id="ARBA00008724"/>
    </source>
</evidence>
<dbReference type="InterPro" id="IPR026564">
    <property type="entry name" value="Transcrip_reg_TACO1-like_dom3"/>
</dbReference>
<dbReference type="AlphaFoldDB" id="A0A6J0U5W1"/>
<dbReference type="RefSeq" id="XP_020654585.2">
    <property type="nucleotide sequence ID" value="XM_020798926.2"/>
</dbReference>
<gene>
    <name evidence="5 6 7 8" type="primary">TACO1</name>
</gene>
<dbReference type="OrthoDB" id="2017544at2759"/>
<feature type="domain" description="TACO1/YebC-like N-terminal" evidence="3">
    <location>
        <begin position="40"/>
        <end position="110"/>
    </location>
</feature>
<organism evidence="4 5">
    <name type="scientific">Pogona vitticeps</name>
    <name type="common">central bearded dragon</name>
    <dbReference type="NCBI Taxonomy" id="103695"/>
    <lineage>
        <taxon>Eukaryota</taxon>
        <taxon>Metazoa</taxon>
        <taxon>Chordata</taxon>
        <taxon>Craniata</taxon>
        <taxon>Vertebrata</taxon>
        <taxon>Euteleostomi</taxon>
        <taxon>Lepidosauria</taxon>
        <taxon>Squamata</taxon>
        <taxon>Bifurcata</taxon>
        <taxon>Unidentata</taxon>
        <taxon>Episquamata</taxon>
        <taxon>Toxicofera</taxon>
        <taxon>Iguania</taxon>
        <taxon>Acrodonta</taxon>
        <taxon>Agamidae</taxon>
        <taxon>Amphibolurinae</taxon>
        <taxon>Pogona</taxon>
    </lineage>
</organism>
<dbReference type="RefSeq" id="XP_020654588.2">
    <property type="nucleotide sequence ID" value="XM_020798929.2"/>
</dbReference>
<dbReference type="RefSeq" id="XP_072832902.1">
    <property type="nucleotide sequence ID" value="XM_072976801.1"/>
</dbReference>
<dbReference type="PANTHER" id="PTHR12532">
    <property type="entry name" value="TRANSLATIONAL ACTIVATOR OF CYTOCHROME C OXIDASE 1"/>
    <property type="match status" value="1"/>
</dbReference>
<dbReference type="Pfam" id="PF20772">
    <property type="entry name" value="TACO1_YebC_N"/>
    <property type="match status" value="1"/>
</dbReference>
<dbReference type="SUPFAM" id="SSF75625">
    <property type="entry name" value="YebC-like"/>
    <property type="match status" value="1"/>
</dbReference>
<dbReference type="Gene3D" id="1.10.10.200">
    <property type="match status" value="1"/>
</dbReference>
<dbReference type="RefSeq" id="XP_020654589.2">
    <property type="nucleotide sequence ID" value="XM_020798930.2"/>
</dbReference>
<dbReference type="InterPro" id="IPR048300">
    <property type="entry name" value="TACO1_YebC-like_2nd/3rd_dom"/>
</dbReference>
<evidence type="ECO:0000259" key="2">
    <source>
        <dbReference type="Pfam" id="PF01709"/>
    </source>
</evidence>
<dbReference type="GO" id="GO:0006417">
    <property type="term" value="P:regulation of translation"/>
    <property type="evidence" value="ECO:0007669"/>
    <property type="project" value="UniProtKB-KW"/>
</dbReference>
<dbReference type="GeneID" id="110081852"/>
<proteinExistence type="inferred from homology"/>
<dbReference type="InterPro" id="IPR029072">
    <property type="entry name" value="YebC-like"/>
</dbReference>
<evidence type="ECO:0000313" key="8">
    <source>
        <dbReference type="RefSeq" id="XP_072832902.1"/>
    </source>
</evidence>